<dbReference type="InterPro" id="IPR001296">
    <property type="entry name" value="Glyco_trans_1"/>
</dbReference>
<proteinExistence type="predicted"/>
<dbReference type="SUPFAM" id="SSF53756">
    <property type="entry name" value="UDP-Glycosyltransferase/glycogen phosphorylase"/>
    <property type="match status" value="1"/>
</dbReference>
<gene>
    <name evidence="3" type="ORF">A3K06_00960</name>
</gene>
<evidence type="ECO:0000313" key="3">
    <source>
        <dbReference type="EMBL" id="OGE76130.1"/>
    </source>
</evidence>
<dbReference type="EMBL" id="MFEG01000016">
    <property type="protein sequence ID" value="OGE76130.1"/>
    <property type="molecule type" value="Genomic_DNA"/>
</dbReference>
<dbReference type="PANTHER" id="PTHR45947:SF3">
    <property type="entry name" value="SULFOQUINOVOSYL TRANSFERASE SQD2"/>
    <property type="match status" value="1"/>
</dbReference>
<dbReference type="InterPro" id="IPR050194">
    <property type="entry name" value="Glycosyltransferase_grp1"/>
</dbReference>
<feature type="domain" description="Glycosyl transferase family 1" evidence="1">
    <location>
        <begin position="178"/>
        <end position="335"/>
    </location>
</feature>
<evidence type="ECO:0008006" key="5">
    <source>
        <dbReference type="Google" id="ProtNLM"/>
    </source>
</evidence>
<evidence type="ECO:0000259" key="1">
    <source>
        <dbReference type="Pfam" id="PF00534"/>
    </source>
</evidence>
<evidence type="ECO:0000259" key="2">
    <source>
        <dbReference type="Pfam" id="PF13439"/>
    </source>
</evidence>
<dbReference type="AlphaFoldDB" id="A0A1F5NF95"/>
<name>A0A1F5NF95_9BACT</name>
<dbReference type="Pfam" id="PF13439">
    <property type="entry name" value="Glyco_transf_4"/>
    <property type="match status" value="1"/>
</dbReference>
<dbReference type="GO" id="GO:0016757">
    <property type="term" value="F:glycosyltransferase activity"/>
    <property type="evidence" value="ECO:0007669"/>
    <property type="project" value="InterPro"/>
</dbReference>
<dbReference type="Pfam" id="PF00534">
    <property type="entry name" value="Glycos_transf_1"/>
    <property type="match status" value="1"/>
</dbReference>
<feature type="domain" description="Glycosyltransferase subfamily 4-like N-terminal" evidence="2">
    <location>
        <begin position="36"/>
        <end position="173"/>
    </location>
</feature>
<dbReference type="Gene3D" id="3.40.50.2000">
    <property type="entry name" value="Glycogen Phosphorylase B"/>
    <property type="match status" value="2"/>
</dbReference>
<comment type="caution">
    <text evidence="3">The sequence shown here is derived from an EMBL/GenBank/DDBJ whole genome shotgun (WGS) entry which is preliminary data.</text>
</comment>
<reference evidence="3 4" key="1">
    <citation type="journal article" date="2016" name="Nat. Commun.">
        <title>Thousands of microbial genomes shed light on interconnected biogeochemical processes in an aquifer system.</title>
        <authorList>
            <person name="Anantharaman K."/>
            <person name="Brown C.T."/>
            <person name="Hug L.A."/>
            <person name="Sharon I."/>
            <person name="Castelle C.J."/>
            <person name="Probst A.J."/>
            <person name="Thomas B.C."/>
            <person name="Singh A."/>
            <person name="Wilkins M.J."/>
            <person name="Karaoz U."/>
            <person name="Brodie E.L."/>
            <person name="Williams K.H."/>
            <person name="Hubbard S.S."/>
            <person name="Banfield J.F."/>
        </authorList>
    </citation>
    <scope>NUCLEOTIDE SEQUENCE [LARGE SCALE GENOMIC DNA]</scope>
</reference>
<dbReference type="Proteomes" id="UP000176547">
    <property type="component" value="Unassembled WGS sequence"/>
</dbReference>
<protein>
    <recommendedName>
        <fullName evidence="5">Glycosyltransferase subfamily 4-like N-terminal domain-containing protein</fullName>
    </recommendedName>
</protein>
<dbReference type="PANTHER" id="PTHR45947">
    <property type="entry name" value="SULFOQUINOVOSYL TRANSFERASE SQD2"/>
    <property type="match status" value="1"/>
</dbReference>
<dbReference type="CDD" id="cd03801">
    <property type="entry name" value="GT4_PimA-like"/>
    <property type="match status" value="1"/>
</dbReference>
<dbReference type="InterPro" id="IPR028098">
    <property type="entry name" value="Glyco_trans_4-like_N"/>
</dbReference>
<evidence type="ECO:0000313" key="4">
    <source>
        <dbReference type="Proteomes" id="UP000176547"/>
    </source>
</evidence>
<sequence>MRVLMISLDRGLLGKVGSGDVIARHQKYAELCGRLDVIVLSAKPGGPRWIGENLRIIPTGSSKLFHWRKAAAIATKLLIERPYDLLITQDFAAPAGEKIRRLFRVPWIVSIHGMFFSREWLKFNPLQWYLFWRIKQAIARADAFRVNNEVIQNRLQTWGIAKPILVQPTAIDIRPFFSDSKPDNKIPRLLYVGRLSAEKNVAMLIRAVKSLPIPFRLEIVGGGAQDKALRELAKNDSRIEFLGQKNFENLPDIYREADIFVLPSDTETFGQVLMQAAAAGCAILATRTAGAARQLEHGRTGVLVDLGDESALRSVLNKLLIDAQLRRQLGENARSAAKKYDSDEAVQSLVSFWKEIAHQ</sequence>
<organism evidence="3 4">
    <name type="scientific">Candidatus Doudnabacteria bacterium RIFCSPHIGHO2_01_52_17</name>
    <dbReference type="NCBI Taxonomy" id="1817820"/>
    <lineage>
        <taxon>Bacteria</taxon>
        <taxon>Candidatus Doudnaibacteriota</taxon>
    </lineage>
</organism>
<accession>A0A1F5NF95</accession>